<dbReference type="EMBL" id="BART01018412">
    <property type="protein sequence ID" value="GAG74982.1"/>
    <property type="molecule type" value="Genomic_DNA"/>
</dbReference>
<dbReference type="Gene3D" id="2.160.20.10">
    <property type="entry name" value="Single-stranded right-handed beta-helix, Pectin lyase-like"/>
    <property type="match status" value="1"/>
</dbReference>
<evidence type="ECO:0008006" key="3">
    <source>
        <dbReference type="Google" id="ProtNLM"/>
    </source>
</evidence>
<reference evidence="2" key="1">
    <citation type="journal article" date="2014" name="Front. Microbiol.">
        <title>High frequency of phylogenetically diverse reductive dehalogenase-homologous genes in deep subseafloor sedimentary metagenomes.</title>
        <authorList>
            <person name="Kawai M."/>
            <person name="Futagami T."/>
            <person name="Toyoda A."/>
            <person name="Takaki Y."/>
            <person name="Nishi S."/>
            <person name="Hori S."/>
            <person name="Arai W."/>
            <person name="Tsubouchi T."/>
            <person name="Morono Y."/>
            <person name="Uchiyama I."/>
            <person name="Ito T."/>
            <person name="Fujiyama A."/>
            <person name="Inagaki F."/>
            <person name="Takami H."/>
        </authorList>
    </citation>
    <scope>NUCLEOTIDE SEQUENCE</scope>
    <source>
        <strain evidence="2">Expedition CK06-06</strain>
    </source>
</reference>
<name>X1B0Y3_9ZZZZ</name>
<dbReference type="InterPro" id="IPR012334">
    <property type="entry name" value="Pectin_lyas_fold"/>
</dbReference>
<organism evidence="2">
    <name type="scientific">marine sediment metagenome</name>
    <dbReference type="NCBI Taxonomy" id="412755"/>
    <lineage>
        <taxon>unclassified sequences</taxon>
        <taxon>metagenomes</taxon>
        <taxon>ecological metagenomes</taxon>
    </lineage>
</organism>
<evidence type="ECO:0000256" key="1">
    <source>
        <dbReference type="SAM" id="MobiDB-lite"/>
    </source>
</evidence>
<accession>X1B0Y3</accession>
<proteinExistence type="predicted"/>
<sequence>MATTWYVDPANGDNSHSGTSEGEAVEQIVYAYDNLSTDGDTIVCMDGEYDDAQFPGSWFSQKITLKAQNERGAYVNRSGSASPWAIAFRPSNG</sequence>
<dbReference type="AlphaFoldDB" id="X1B0Y3"/>
<comment type="caution">
    <text evidence="2">The sequence shown here is derived from an EMBL/GenBank/DDBJ whole genome shotgun (WGS) entry which is preliminary data.</text>
</comment>
<dbReference type="InterPro" id="IPR011050">
    <property type="entry name" value="Pectin_lyase_fold/virulence"/>
</dbReference>
<evidence type="ECO:0000313" key="2">
    <source>
        <dbReference type="EMBL" id="GAG74982.1"/>
    </source>
</evidence>
<dbReference type="SUPFAM" id="SSF51126">
    <property type="entry name" value="Pectin lyase-like"/>
    <property type="match status" value="1"/>
</dbReference>
<feature type="region of interest" description="Disordered" evidence="1">
    <location>
        <begin position="1"/>
        <end position="22"/>
    </location>
</feature>
<gene>
    <name evidence="2" type="ORF">S01H4_34765</name>
</gene>
<feature type="non-terminal residue" evidence="2">
    <location>
        <position position="93"/>
    </location>
</feature>
<protein>
    <recommendedName>
        <fullName evidence="3">DUF1565 domain-containing protein</fullName>
    </recommendedName>
</protein>